<dbReference type="NCBIfam" id="NF004127">
    <property type="entry name" value="PRK05617.1"/>
    <property type="match status" value="1"/>
</dbReference>
<evidence type="ECO:0000256" key="7">
    <source>
        <dbReference type="ARBA" id="ARBA00031181"/>
    </source>
</evidence>
<dbReference type="EC" id="3.1.2.4" evidence="3"/>
<dbReference type="Pfam" id="PF16113">
    <property type="entry name" value="ECH_2"/>
    <property type="match status" value="1"/>
</dbReference>
<dbReference type="Proteomes" id="UP001153636">
    <property type="component" value="Chromosome 3"/>
</dbReference>
<evidence type="ECO:0000256" key="2">
    <source>
        <dbReference type="ARBA" id="ARBA00005254"/>
    </source>
</evidence>
<organism evidence="9 10">
    <name type="scientific">Psylliodes chrysocephalus</name>
    <dbReference type="NCBI Taxonomy" id="3402493"/>
    <lineage>
        <taxon>Eukaryota</taxon>
        <taxon>Metazoa</taxon>
        <taxon>Ecdysozoa</taxon>
        <taxon>Arthropoda</taxon>
        <taxon>Hexapoda</taxon>
        <taxon>Insecta</taxon>
        <taxon>Pterygota</taxon>
        <taxon>Neoptera</taxon>
        <taxon>Endopterygota</taxon>
        <taxon>Coleoptera</taxon>
        <taxon>Polyphaga</taxon>
        <taxon>Cucujiformia</taxon>
        <taxon>Chrysomeloidea</taxon>
        <taxon>Chrysomelidae</taxon>
        <taxon>Galerucinae</taxon>
        <taxon>Alticini</taxon>
        <taxon>Psylliodes</taxon>
    </lineage>
</organism>
<gene>
    <name evidence="9" type="ORF">PSYICH_LOCUS8766</name>
</gene>
<dbReference type="CDD" id="cd06558">
    <property type="entry name" value="crotonase-like"/>
    <property type="match status" value="1"/>
</dbReference>
<evidence type="ECO:0000256" key="3">
    <source>
        <dbReference type="ARBA" id="ARBA00011915"/>
    </source>
</evidence>
<dbReference type="PANTHER" id="PTHR43176:SF3">
    <property type="entry name" value="3-HYDROXYISOBUTYRYL-COA HYDROLASE, MITOCHONDRIAL"/>
    <property type="match status" value="1"/>
</dbReference>
<sequence>MHKNSSFLLTRLSKYLKSACRMLSTAENQHVLTKEVGDKAVIILNRPKSLNALGTILNRQLTESLRKCINEKSLIILKGAGDKAFSAGGDLLEVKAYFEDGQWKKLTELIVDLNINIYLIHTSKVPVIAFMNGITFGGGAGISSFATYKIATENTQFAMPESKIAFHPNSGGTYFLNRAKGRLGYYLGLTGNTLKGSDVFQAGFATHYCLSKNLETLEKAILYSSKQDSINEIIDDICERNIPDFSLAPVMDSINRCFAAPTVEDILKKLDEDGTDWAKKTVENLRKYSPTSLKVILRQLQKGRHFNLEECLVMESNLTVNFYHFPDVIEGTRTTLINKGEIAQWNPSRLESVTEELINQHFEESAGEEQRKMLRKLQINVNSKI</sequence>
<name>A0A9P0CUY2_9CUCU</name>
<dbReference type="AlphaFoldDB" id="A0A9P0CUY2"/>
<dbReference type="GO" id="GO:0003860">
    <property type="term" value="F:3-hydroxyisobutyryl-CoA hydrolase activity"/>
    <property type="evidence" value="ECO:0007669"/>
    <property type="project" value="UniProtKB-EC"/>
</dbReference>
<dbReference type="EMBL" id="OV651815">
    <property type="protein sequence ID" value="CAH1108764.1"/>
    <property type="molecule type" value="Genomic_DNA"/>
</dbReference>
<dbReference type="OrthoDB" id="1737613at2759"/>
<evidence type="ECO:0000313" key="10">
    <source>
        <dbReference type="Proteomes" id="UP001153636"/>
    </source>
</evidence>
<evidence type="ECO:0000256" key="5">
    <source>
        <dbReference type="ARBA" id="ARBA00022801"/>
    </source>
</evidence>
<evidence type="ECO:0000259" key="8">
    <source>
        <dbReference type="Pfam" id="PF16113"/>
    </source>
</evidence>
<reference evidence="9" key="1">
    <citation type="submission" date="2022-01" db="EMBL/GenBank/DDBJ databases">
        <authorList>
            <person name="King R."/>
        </authorList>
    </citation>
    <scope>NUCLEOTIDE SEQUENCE</scope>
</reference>
<dbReference type="InterPro" id="IPR029045">
    <property type="entry name" value="ClpP/crotonase-like_dom_sf"/>
</dbReference>
<evidence type="ECO:0000256" key="6">
    <source>
        <dbReference type="ARBA" id="ARBA00024871"/>
    </source>
</evidence>
<protein>
    <recommendedName>
        <fullName evidence="4">3-hydroxyisobutyryl-CoA hydrolase, mitochondrial</fullName>
        <ecNumber evidence="3">3.1.2.4</ecNumber>
    </recommendedName>
    <alternativeName>
        <fullName evidence="7">3-hydroxyisobutyryl-coenzyme A hydrolase</fullName>
    </alternativeName>
</protein>
<evidence type="ECO:0000313" key="9">
    <source>
        <dbReference type="EMBL" id="CAH1108764.1"/>
    </source>
</evidence>
<accession>A0A9P0CUY2</accession>
<evidence type="ECO:0000256" key="4">
    <source>
        <dbReference type="ARBA" id="ARBA00016714"/>
    </source>
</evidence>
<dbReference type="PANTHER" id="PTHR43176">
    <property type="entry name" value="3-HYDROXYISOBUTYRYL-COA HYDROLASE-RELATED"/>
    <property type="match status" value="1"/>
</dbReference>
<dbReference type="Gene3D" id="3.90.226.10">
    <property type="entry name" value="2-enoyl-CoA Hydratase, Chain A, domain 1"/>
    <property type="match status" value="1"/>
</dbReference>
<comment type="similarity">
    <text evidence="2">Belongs to the enoyl-CoA hydratase/isomerase family.</text>
</comment>
<feature type="domain" description="Enoyl-CoA hydratase/isomerase" evidence="8">
    <location>
        <begin position="40"/>
        <end position="362"/>
    </location>
</feature>
<comment type="function">
    <text evidence="6">Hydrolyzes 3-hydroxyisobutyryl-CoA (HIBYL-CoA), a saline catabolite. Has high activity toward isobutyryl-CoA. Could be an isobutyryl-CoA dehydrogenase that functions in valine catabolism. Also hydrolyzes 3-hydroxypropanoyl-CoA.</text>
</comment>
<keyword evidence="5" id="KW-0378">Hydrolase</keyword>
<dbReference type="GO" id="GO:0006574">
    <property type="term" value="P:L-valine catabolic process"/>
    <property type="evidence" value="ECO:0007669"/>
    <property type="project" value="TreeGrafter"/>
</dbReference>
<dbReference type="SUPFAM" id="SSF52096">
    <property type="entry name" value="ClpP/crotonase"/>
    <property type="match status" value="1"/>
</dbReference>
<dbReference type="GO" id="GO:0005739">
    <property type="term" value="C:mitochondrion"/>
    <property type="evidence" value="ECO:0007669"/>
    <property type="project" value="TreeGrafter"/>
</dbReference>
<proteinExistence type="inferred from homology"/>
<evidence type="ECO:0000256" key="1">
    <source>
        <dbReference type="ARBA" id="ARBA00001709"/>
    </source>
</evidence>
<keyword evidence="10" id="KW-1185">Reference proteome</keyword>
<dbReference type="InterPro" id="IPR045004">
    <property type="entry name" value="ECH_dom"/>
</dbReference>
<dbReference type="InterPro" id="IPR032259">
    <property type="entry name" value="HIBYL-CoA-H"/>
</dbReference>
<comment type="catalytic activity">
    <reaction evidence="1">
        <text>3-hydroxy-2-methylpropanoyl-CoA + H2O = 3-hydroxy-2-methylpropanoate + CoA + H(+)</text>
        <dbReference type="Rhea" id="RHEA:20888"/>
        <dbReference type="ChEBI" id="CHEBI:11805"/>
        <dbReference type="ChEBI" id="CHEBI:15377"/>
        <dbReference type="ChEBI" id="CHEBI:15378"/>
        <dbReference type="ChEBI" id="CHEBI:57287"/>
        <dbReference type="ChEBI" id="CHEBI:57340"/>
        <dbReference type="EC" id="3.1.2.4"/>
    </reaction>
</comment>